<name>A0A154I8C5_RHILE</name>
<feature type="transmembrane region" description="Helical" evidence="5">
    <location>
        <begin position="51"/>
        <end position="69"/>
    </location>
</feature>
<reference evidence="6" key="1">
    <citation type="submission" date="2016-03" db="EMBL/GenBank/DDBJ databases">
        <title>Microsymbionts genomes from the relict species Vavilovia formosa.</title>
        <authorList>
            <person name="Chirak E."/>
            <person name="Kimeklis A."/>
            <person name="Kopat V."/>
            <person name="Andronov E."/>
        </authorList>
    </citation>
    <scope>NUCLEOTIDE SEQUENCE [LARGE SCALE GENOMIC DNA]</scope>
    <source>
        <strain evidence="6">Vaf12</strain>
    </source>
</reference>
<dbReference type="Pfam" id="PF04140">
    <property type="entry name" value="ICMT"/>
    <property type="match status" value="1"/>
</dbReference>
<evidence type="ECO:0000256" key="2">
    <source>
        <dbReference type="ARBA" id="ARBA00022692"/>
    </source>
</evidence>
<evidence type="ECO:0000256" key="4">
    <source>
        <dbReference type="ARBA" id="ARBA00023136"/>
    </source>
</evidence>
<feature type="transmembrane region" description="Helical" evidence="5">
    <location>
        <begin position="181"/>
        <end position="208"/>
    </location>
</feature>
<feature type="transmembrane region" description="Helical" evidence="5">
    <location>
        <begin position="123"/>
        <end position="142"/>
    </location>
</feature>
<dbReference type="GO" id="GO:0032259">
    <property type="term" value="P:methylation"/>
    <property type="evidence" value="ECO:0007669"/>
    <property type="project" value="UniProtKB-KW"/>
</dbReference>
<keyword evidence="6" id="KW-0489">Methyltransferase</keyword>
<keyword evidence="2 5" id="KW-0812">Transmembrane</keyword>
<dbReference type="EMBL" id="LVYU01000156">
    <property type="protein sequence ID" value="KZA96705.1"/>
    <property type="molecule type" value="Genomic_DNA"/>
</dbReference>
<evidence type="ECO:0000313" key="6">
    <source>
        <dbReference type="EMBL" id="KZA96705.1"/>
    </source>
</evidence>
<dbReference type="InterPro" id="IPR007269">
    <property type="entry name" value="ICMT_MeTrfase"/>
</dbReference>
<dbReference type="GO" id="GO:0004671">
    <property type="term" value="F:protein C-terminal S-isoprenylcysteine carboxyl O-methyltransferase activity"/>
    <property type="evidence" value="ECO:0007669"/>
    <property type="project" value="InterPro"/>
</dbReference>
<comment type="subcellular location">
    <subcellularLocation>
        <location evidence="1">Membrane</location>
        <topology evidence="1">Multi-pass membrane protein</topology>
    </subcellularLocation>
</comment>
<dbReference type="GO" id="GO:0016020">
    <property type="term" value="C:membrane"/>
    <property type="evidence" value="ECO:0007669"/>
    <property type="project" value="UniProtKB-SubCell"/>
</dbReference>
<evidence type="ECO:0000256" key="3">
    <source>
        <dbReference type="ARBA" id="ARBA00022989"/>
    </source>
</evidence>
<accession>A0A154I8C5</accession>
<feature type="transmembrane region" description="Helical" evidence="5">
    <location>
        <begin position="20"/>
        <end position="39"/>
    </location>
</feature>
<dbReference type="PANTHER" id="PTHR43847:SF1">
    <property type="entry name" value="BLL3993 PROTEIN"/>
    <property type="match status" value="1"/>
</dbReference>
<organism evidence="6">
    <name type="scientific">Rhizobium leguminosarum</name>
    <dbReference type="NCBI Taxonomy" id="384"/>
    <lineage>
        <taxon>Bacteria</taxon>
        <taxon>Pseudomonadati</taxon>
        <taxon>Pseudomonadota</taxon>
        <taxon>Alphaproteobacteria</taxon>
        <taxon>Hyphomicrobiales</taxon>
        <taxon>Rhizobiaceae</taxon>
        <taxon>Rhizobium/Agrobacterium group</taxon>
        <taxon>Rhizobium</taxon>
    </lineage>
</organism>
<feature type="transmembrane region" description="Helical" evidence="5">
    <location>
        <begin position="89"/>
        <end position="111"/>
    </location>
</feature>
<evidence type="ECO:0000256" key="5">
    <source>
        <dbReference type="SAM" id="Phobius"/>
    </source>
</evidence>
<gene>
    <name evidence="6" type="ORF">A4A59_06390</name>
</gene>
<dbReference type="PANTHER" id="PTHR43847">
    <property type="entry name" value="BLL3993 PROTEIN"/>
    <property type="match status" value="1"/>
</dbReference>
<keyword evidence="6" id="KW-0808">Transferase</keyword>
<proteinExistence type="predicted"/>
<keyword evidence="3 5" id="KW-1133">Transmembrane helix</keyword>
<dbReference type="InterPro" id="IPR052527">
    <property type="entry name" value="Metal_cation-efflux_comp"/>
</dbReference>
<keyword evidence="4 5" id="KW-0472">Membrane</keyword>
<sequence>MERRAVMTQRDTRPGHSFAAAPSLGSLAITIAVMFAALFWPAGTLDWPRGWIFLGLFLVLTVVAIIWIWRTNPELFAARSRYQKGTKSWDAVVATLTIILFAAILPVGAFDDGRFHWAPQPDWVVFIGYLLMTSGYLGLTWAQSVNRHFEPTVRIQTDRDHKVIDTGPYAAIRHPGYATAIVLSAGMALSLGSLYALIPAGLLVVVLFGRTLGEEAELRKGLEGYADYMARVRWRWIPGVW</sequence>
<dbReference type="AlphaFoldDB" id="A0A154I8C5"/>
<comment type="caution">
    <text evidence="6">The sequence shown here is derived from an EMBL/GenBank/DDBJ whole genome shotgun (WGS) entry which is preliminary data.</text>
</comment>
<protein>
    <submittedName>
        <fullName evidence="6">Isoprenylcysteine carboxyl methyltransferase</fullName>
    </submittedName>
</protein>
<dbReference type="Gene3D" id="1.20.120.1630">
    <property type="match status" value="1"/>
</dbReference>
<evidence type="ECO:0000256" key="1">
    <source>
        <dbReference type="ARBA" id="ARBA00004141"/>
    </source>
</evidence>